<reference evidence="7 8" key="1">
    <citation type="submission" date="2019-03" db="EMBL/GenBank/DDBJ databases">
        <title>Single cell metagenomics reveals metabolic interactions within the superorganism composed of flagellate Streblomastix strix and complex community of Bacteroidetes bacteria on its surface.</title>
        <authorList>
            <person name="Treitli S.C."/>
            <person name="Kolisko M."/>
            <person name="Husnik F."/>
            <person name="Keeling P."/>
            <person name="Hampl V."/>
        </authorList>
    </citation>
    <scope>NUCLEOTIDE SEQUENCE [LARGE SCALE GENOMIC DNA]</scope>
    <source>
        <strain evidence="7">ST1C</strain>
    </source>
</reference>
<dbReference type="InterPro" id="IPR003954">
    <property type="entry name" value="RRM_euk-type"/>
</dbReference>
<dbReference type="FunFam" id="3.30.70.330:FF:000383">
    <property type="entry name" value="Sex lethal, isoform D"/>
    <property type="match status" value="1"/>
</dbReference>
<feature type="transmembrane region" description="Helical" evidence="5">
    <location>
        <begin position="615"/>
        <end position="637"/>
    </location>
</feature>
<feature type="region of interest" description="Disordered" evidence="4">
    <location>
        <begin position="195"/>
        <end position="217"/>
    </location>
</feature>
<feature type="region of interest" description="Disordered" evidence="4">
    <location>
        <begin position="527"/>
        <end position="546"/>
    </location>
</feature>
<name>A0A5J4X821_9EUKA</name>
<dbReference type="Proteomes" id="UP000324800">
    <property type="component" value="Unassembled WGS sequence"/>
</dbReference>
<keyword evidence="5" id="KW-0812">Transmembrane</keyword>
<accession>A0A5J4X821</accession>
<evidence type="ECO:0000256" key="4">
    <source>
        <dbReference type="SAM" id="MobiDB-lite"/>
    </source>
</evidence>
<evidence type="ECO:0000259" key="6">
    <source>
        <dbReference type="PROSITE" id="PS50102"/>
    </source>
</evidence>
<evidence type="ECO:0000256" key="2">
    <source>
        <dbReference type="ARBA" id="ARBA00022884"/>
    </source>
</evidence>
<gene>
    <name evidence="7" type="ORF">EZS28_001284</name>
</gene>
<dbReference type="InterPro" id="IPR000504">
    <property type="entry name" value="RRM_dom"/>
</dbReference>
<feature type="region of interest" description="Disordered" evidence="4">
    <location>
        <begin position="471"/>
        <end position="501"/>
    </location>
</feature>
<comment type="caution">
    <text evidence="7">The sequence shown here is derived from an EMBL/GenBank/DDBJ whole genome shotgun (WGS) entry which is preliminary data.</text>
</comment>
<evidence type="ECO:0000256" key="3">
    <source>
        <dbReference type="PROSITE-ProRule" id="PRU00176"/>
    </source>
</evidence>
<dbReference type="Pfam" id="PF00076">
    <property type="entry name" value="RRM_1"/>
    <property type="match status" value="2"/>
</dbReference>
<organism evidence="7 8">
    <name type="scientific">Streblomastix strix</name>
    <dbReference type="NCBI Taxonomy" id="222440"/>
    <lineage>
        <taxon>Eukaryota</taxon>
        <taxon>Metamonada</taxon>
        <taxon>Preaxostyla</taxon>
        <taxon>Oxymonadida</taxon>
        <taxon>Streblomastigidae</taxon>
        <taxon>Streblomastix</taxon>
    </lineage>
</organism>
<dbReference type="PRINTS" id="PR00961">
    <property type="entry name" value="HUDSXLRNA"/>
</dbReference>
<feature type="region of interest" description="Disordered" evidence="4">
    <location>
        <begin position="239"/>
        <end position="286"/>
    </location>
</feature>
<evidence type="ECO:0000256" key="5">
    <source>
        <dbReference type="SAM" id="Phobius"/>
    </source>
</evidence>
<evidence type="ECO:0000313" key="8">
    <source>
        <dbReference type="Proteomes" id="UP000324800"/>
    </source>
</evidence>
<dbReference type="InterPro" id="IPR002343">
    <property type="entry name" value="Hud_Sxl_RNA"/>
</dbReference>
<feature type="region of interest" description="Disordered" evidence="4">
    <location>
        <begin position="311"/>
        <end position="334"/>
    </location>
</feature>
<evidence type="ECO:0000256" key="1">
    <source>
        <dbReference type="ARBA" id="ARBA00022737"/>
    </source>
</evidence>
<feature type="domain" description="RRM" evidence="6">
    <location>
        <begin position="26"/>
        <end position="104"/>
    </location>
</feature>
<dbReference type="SMART" id="SM00360">
    <property type="entry name" value="RRM"/>
    <property type="match status" value="2"/>
</dbReference>
<dbReference type="SUPFAM" id="SSF54928">
    <property type="entry name" value="RNA-binding domain, RBD"/>
    <property type="match status" value="1"/>
</dbReference>
<dbReference type="AlphaFoldDB" id="A0A5J4X821"/>
<proteinExistence type="predicted"/>
<keyword evidence="2 3" id="KW-0694">RNA-binding</keyword>
<dbReference type="GO" id="GO:0009967">
    <property type="term" value="P:positive regulation of signal transduction"/>
    <property type="evidence" value="ECO:0007669"/>
    <property type="project" value="UniProtKB-ARBA"/>
</dbReference>
<sequence>MNGASQVPQGAYRVADSGEYRIDNPCRLIINYVPQSITPDIFSEIFVPYGRVVHCKLMMDKKTHSCLGYGFVEYQTKEEAARAMHELNGVPLLNKRLKVSYARDPSTDIKDSNVYIAGFGPHMGEESLGAVFSDFGTVMNIHLLRDEQGISRGAAFVRMNNNQEAANAVKCLNGSLMMGRVVYAKIHIPLPFRRNQKIKGKGTSNGGGSKRDNSGSVELHLYSPTSFDSQNIQSTYPQYNQSQYSSSQLSLQSPQSITTQSTQSLTSQSTQQSFFDHSSSNPSLSNEDLYNQAAREYQQYEYQDYRIDEEDELQQQQQQIQQRYDGSFNRGEGRGRAYKGRIREYPDANERVMSINQSLNRRPDHIQQQRDTRQQFITHTPPRNTLSQTSYNRIQSYQPSQRIGYEYPYTQSDPITSSSSSSSSIHYPITHPQPFDDPSPPEIQVPSSFLVADQQKIHQELPQRILQTFQQQNRGVHSQQSDQDTRLNSAYSQIPDPNSNQAQNQFQMHLSDLELLFQQQLMMQNPVTTVGSQHQEPSSKQKDEQVKYLSNLTQQPAIPYNIPKPPSSNAIPNALQLQIIDPSLQSQSSGPIYQNSNTKQSLGVSNTINTVIINIINFICLCFINNNIIIFFFFIFIK</sequence>
<dbReference type="PANTHER" id="PTHR10352">
    <property type="entry name" value="EUKARYOTIC TRANSLATION INITIATION FACTOR 3 SUBUNIT G"/>
    <property type="match status" value="1"/>
</dbReference>
<feature type="compositionally biased region" description="Polar residues" evidence="4">
    <location>
        <begin position="527"/>
        <end position="536"/>
    </location>
</feature>
<keyword evidence="5" id="KW-1133">Transmembrane helix</keyword>
<feature type="domain" description="RRM" evidence="6">
    <location>
        <begin position="112"/>
        <end position="189"/>
    </location>
</feature>
<dbReference type="OrthoDB" id="266020at2759"/>
<dbReference type="GO" id="GO:0005737">
    <property type="term" value="C:cytoplasm"/>
    <property type="evidence" value="ECO:0007669"/>
    <property type="project" value="UniProtKB-ARBA"/>
</dbReference>
<dbReference type="GO" id="GO:0003729">
    <property type="term" value="F:mRNA binding"/>
    <property type="evidence" value="ECO:0007669"/>
    <property type="project" value="UniProtKB-ARBA"/>
</dbReference>
<keyword evidence="5" id="KW-0472">Membrane</keyword>
<dbReference type="Gene3D" id="3.30.70.330">
    <property type="match status" value="2"/>
</dbReference>
<dbReference type="GO" id="GO:1990904">
    <property type="term" value="C:ribonucleoprotein complex"/>
    <property type="evidence" value="ECO:0007669"/>
    <property type="project" value="InterPro"/>
</dbReference>
<dbReference type="EMBL" id="SNRW01000129">
    <property type="protein sequence ID" value="KAA6403193.1"/>
    <property type="molecule type" value="Genomic_DNA"/>
</dbReference>
<feature type="compositionally biased region" description="Low complexity" evidence="4">
    <location>
        <begin position="239"/>
        <end position="273"/>
    </location>
</feature>
<protein>
    <submittedName>
        <fullName evidence="7">Putative ELAV-like protein</fullName>
    </submittedName>
</protein>
<evidence type="ECO:0000313" key="7">
    <source>
        <dbReference type="EMBL" id="KAA6403193.1"/>
    </source>
</evidence>
<dbReference type="GO" id="GO:0010629">
    <property type="term" value="P:negative regulation of gene expression"/>
    <property type="evidence" value="ECO:0007669"/>
    <property type="project" value="UniProtKB-ARBA"/>
</dbReference>
<feature type="region of interest" description="Disordered" evidence="4">
    <location>
        <begin position="409"/>
        <end position="445"/>
    </location>
</feature>
<keyword evidence="1" id="KW-0677">Repeat</keyword>
<feature type="compositionally biased region" description="Basic and acidic residues" evidence="4">
    <location>
        <begin position="537"/>
        <end position="546"/>
    </location>
</feature>
<dbReference type="PROSITE" id="PS50102">
    <property type="entry name" value="RRM"/>
    <property type="match status" value="2"/>
</dbReference>
<dbReference type="InterPro" id="IPR012677">
    <property type="entry name" value="Nucleotide-bd_a/b_plait_sf"/>
</dbReference>
<feature type="compositionally biased region" description="Polar residues" evidence="4">
    <location>
        <begin position="274"/>
        <end position="286"/>
    </location>
</feature>
<dbReference type="SMART" id="SM00361">
    <property type="entry name" value="RRM_1"/>
    <property type="match status" value="2"/>
</dbReference>
<dbReference type="InterPro" id="IPR035979">
    <property type="entry name" value="RBD_domain_sf"/>
</dbReference>